<keyword evidence="1" id="KW-1133">Transmembrane helix</keyword>
<reference evidence="2" key="2">
    <citation type="journal article" date="2021" name="PeerJ">
        <title>Extensive microbial diversity within the chicken gut microbiome revealed by metagenomics and culture.</title>
        <authorList>
            <person name="Gilroy R."/>
            <person name="Ravi A."/>
            <person name="Getino M."/>
            <person name="Pursley I."/>
            <person name="Horton D.L."/>
            <person name="Alikhan N.F."/>
            <person name="Baker D."/>
            <person name="Gharbi K."/>
            <person name="Hall N."/>
            <person name="Watson M."/>
            <person name="Adriaenssens E.M."/>
            <person name="Foster-Nyarko E."/>
            <person name="Jarju S."/>
            <person name="Secka A."/>
            <person name="Antonio M."/>
            <person name="Oren A."/>
            <person name="Chaudhuri R.R."/>
            <person name="La Ragione R."/>
            <person name="Hildebrand F."/>
            <person name="Pallen M.J."/>
        </authorList>
    </citation>
    <scope>NUCLEOTIDE SEQUENCE</scope>
    <source>
        <strain evidence="2">17113</strain>
    </source>
</reference>
<accession>A0A9D9DJ52</accession>
<protein>
    <submittedName>
        <fullName evidence="2">Uncharacterized protein</fullName>
    </submittedName>
</protein>
<dbReference type="Proteomes" id="UP000823634">
    <property type="component" value="Unassembled WGS sequence"/>
</dbReference>
<feature type="transmembrane region" description="Helical" evidence="1">
    <location>
        <begin position="12"/>
        <end position="44"/>
    </location>
</feature>
<keyword evidence="1" id="KW-0472">Membrane</keyword>
<proteinExistence type="predicted"/>
<keyword evidence="1" id="KW-0812">Transmembrane</keyword>
<evidence type="ECO:0000256" key="1">
    <source>
        <dbReference type="SAM" id="Phobius"/>
    </source>
</evidence>
<comment type="caution">
    <text evidence="2">The sequence shown here is derived from an EMBL/GenBank/DDBJ whole genome shotgun (WGS) entry which is preliminary data.</text>
</comment>
<name>A0A9D9DJ52_9FIRM</name>
<reference evidence="2" key="1">
    <citation type="submission" date="2020-10" db="EMBL/GenBank/DDBJ databases">
        <authorList>
            <person name="Gilroy R."/>
        </authorList>
    </citation>
    <scope>NUCLEOTIDE SEQUENCE</scope>
    <source>
        <strain evidence="2">17113</strain>
    </source>
</reference>
<organism evidence="2 3">
    <name type="scientific">Candidatus Alloenteromonas pullistercoris</name>
    <dbReference type="NCBI Taxonomy" id="2840785"/>
    <lineage>
        <taxon>Bacteria</taxon>
        <taxon>Bacillati</taxon>
        <taxon>Bacillota</taxon>
        <taxon>Bacillota incertae sedis</taxon>
        <taxon>Candidatus Alloenteromonas</taxon>
    </lineage>
</organism>
<gene>
    <name evidence="2" type="ORF">IAC61_02140</name>
</gene>
<evidence type="ECO:0000313" key="3">
    <source>
        <dbReference type="Proteomes" id="UP000823634"/>
    </source>
</evidence>
<dbReference type="AlphaFoldDB" id="A0A9D9DJ52"/>
<dbReference type="PROSITE" id="PS51257">
    <property type="entry name" value="PROKAR_LIPOPROTEIN"/>
    <property type="match status" value="1"/>
</dbReference>
<dbReference type="EMBL" id="JADINA010000016">
    <property type="protein sequence ID" value="MBO8426104.1"/>
    <property type="molecule type" value="Genomic_DNA"/>
</dbReference>
<evidence type="ECO:0000313" key="2">
    <source>
        <dbReference type="EMBL" id="MBO8426104.1"/>
    </source>
</evidence>
<sequence length="165" mass="18590">MKLLREFGLGIIWAFLAPFILVSCALIAIYGVFNFFVELIILLINFFKGEKLFPLFPEEKKAMEVYQKAIEKANGTEEKKEPAPQQIYVQQNFYSSGPAPLPGQFPNQISGELPQSGQNPIYVQLGNYTPQNGQKEEVKPIMLESFPSDKQVIEAEETKEGKDGN</sequence>